<feature type="compositionally biased region" description="Basic and acidic residues" evidence="1">
    <location>
        <begin position="196"/>
        <end position="215"/>
    </location>
</feature>
<keyword evidence="2" id="KW-0732">Signal</keyword>
<comment type="caution">
    <text evidence="3">The sequence shown here is derived from an EMBL/GenBank/DDBJ whole genome shotgun (WGS) entry which is preliminary data.</text>
</comment>
<proteinExistence type="predicted"/>
<evidence type="ECO:0000313" key="4">
    <source>
        <dbReference type="Proteomes" id="UP001620626"/>
    </source>
</evidence>
<dbReference type="AlphaFoldDB" id="A0ABD2LE90"/>
<accession>A0ABD2LE90</accession>
<gene>
    <name evidence="3" type="ORF">niasHT_013568</name>
</gene>
<name>A0ABD2LE90_9BILA</name>
<evidence type="ECO:0000256" key="1">
    <source>
        <dbReference type="SAM" id="MobiDB-lite"/>
    </source>
</evidence>
<organism evidence="3 4">
    <name type="scientific">Heterodera trifolii</name>
    <dbReference type="NCBI Taxonomy" id="157864"/>
    <lineage>
        <taxon>Eukaryota</taxon>
        <taxon>Metazoa</taxon>
        <taxon>Ecdysozoa</taxon>
        <taxon>Nematoda</taxon>
        <taxon>Chromadorea</taxon>
        <taxon>Rhabditida</taxon>
        <taxon>Tylenchina</taxon>
        <taxon>Tylenchomorpha</taxon>
        <taxon>Tylenchoidea</taxon>
        <taxon>Heteroderidae</taxon>
        <taxon>Heteroderinae</taxon>
        <taxon>Heterodera</taxon>
    </lineage>
</organism>
<evidence type="ECO:0000256" key="2">
    <source>
        <dbReference type="SAM" id="SignalP"/>
    </source>
</evidence>
<reference evidence="3 4" key="1">
    <citation type="submission" date="2024-10" db="EMBL/GenBank/DDBJ databases">
        <authorList>
            <person name="Kim D."/>
        </authorList>
    </citation>
    <scope>NUCLEOTIDE SEQUENCE [LARGE SCALE GENOMIC DNA]</scope>
    <source>
        <strain evidence="3">BH-2024</strain>
    </source>
</reference>
<sequence length="215" mass="23407">MLFLFVLLPLLPLSSQSDPYSSSPAASPAFSPPYPPPIANAFPISPQFPSFLCVPCSAKENSLQIPPPFVGQQYPVQNDANFSPFGYGTTAGYSNQQLYGNAHGTPPIVSEMAYDNQQLYTNGAYGNPRPYANGIYGYSNEPVYGRMFPGYGRTLGYGDENVPNAAGAYIQTEMPMGKLGKGVFGRAKDGRRRNERKAAKELGRTEENTKKLGRE</sequence>
<keyword evidence="4" id="KW-1185">Reference proteome</keyword>
<feature type="chain" id="PRO_5044773815" evidence="2">
    <location>
        <begin position="18"/>
        <end position="215"/>
    </location>
</feature>
<dbReference type="Proteomes" id="UP001620626">
    <property type="component" value="Unassembled WGS sequence"/>
</dbReference>
<evidence type="ECO:0000313" key="3">
    <source>
        <dbReference type="EMBL" id="KAL3113458.1"/>
    </source>
</evidence>
<protein>
    <submittedName>
        <fullName evidence="3">Uncharacterized protein</fullName>
    </submittedName>
</protein>
<dbReference type="EMBL" id="JBICBT010000446">
    <property type="protein sequence ID" value="KAL3113458.1"/>
    <property type="molecule type" value="Genomic_DNA"/>
</dbReference>
<feature type="signal peptide" evidence="2">
    <location>
        <begin position="1"/>
        <end position="17"/>
    </location>
</feature>
<feature type="region of interest" description="Disordered" evidence="1">
    <location>
        <begin position="181"/>
        <end position="215"/>
    </location>
</feature>